<protein>
    <recommendedName>
        <fullName evidence="3">RNA-directed DNA polymerase from mobile element jockey</fullName>
    </recommendedName>
</protein>
<dbReference type="PANTHER" id="PTHR33395:SF22">
    <property type="entry name" value="REVERSE TRANSCRIPTASE DOMAIN-CONTAINING PROTEIN"/>
    <property type="match status" value="1"/>
</dbReference>
<sequence>DWENKAPPTVREGHIGNHLRNLDVHKSMGPDEMHPRVLRELADAVPKPLSTIFENSWQSGKVPGDWKKANIAPIFKKGRKEDPGNYWPVSLTSVPGKITEQVLMEAMLRHLEDREVI</sequence>
<dbReference type="GO" id="GO:0007508">
    <property type="term" value="P:larval heart development"/>
    <property type="evidence" value="ECO:0007669"/>
    <property type="project" value="TreeGrafter"/>
</dbReference>
<accession>A0AAW3DJ16</accession>
<evidence type="ECO:0000313" key="1">
    <source>
        <dbReference type="EMBL" id="KFU99223.1"/>
    </source>
</evidence>
<organism evidence="1 2">
    <name type="scientific">Pterocles gutturalis</name>
    <name type="common">yellow-throated sandgrouse</name>
    <dbReference type="NCBI Taxonomy" id="240206"/>
    <lineage>
        <taxon>Eukaryota</taxon>
        <taxon>Metazoa</taxon>
        <taxon>Chordata</taxon>
        <taxon>Craniata</taxon>
        <taxon>Vertebrata</taxon>
        <taxon>Euteleostomi</taxon>
        <taxon>Archelosauria</taxon>
        <taxon>Archosauria</taxon>
        <taxon>Dinosauria</taxon>
        <taxon>Saurischia</taxon>
        <taxon>Theropoda</taxon>
        <taxon>Coelurosauria</taxon>
        <taxon>Aves</taxon>
        <taxon>Neognathae</taxon>
        <taxon>Neoaves</taxon>
        <taxon>Columbimorphae</taxon>
        <taxon>Pterocliformes</taxon>
        <taxon>Pteroclidae</taxon>
        <taxon>Pterocles</taxon>
    </lineage>
</organism>
<proteinExistence type="predicted"/>
<feature type="non-terminal residue" evidence="1">
    <location>
        <position position="117"/>
    </location>
</feature>
<reference evidence="1 2" key="1">
    <citation type="journal article" date="2014" name="Science">
        <title>Comparative genomics reveals insights into avian genome evolution and adaptation.</title>
        <authorList>
            <consortium name="Avian Genome Consortium"/>
            <person name="Zhang G."/>
            <person name="Li C."/>
            <person name="Li Q."/>
            <person name="Li B."/>
            <person name="Larkin D.M."/>
            <person name="Lee C."/>
            <person name="Storz J.F."/>
            <person name="Antunes A."/>
            <person name="Greenwold M.J."/>
            <person name="Meredith R.W."/>
            <person name="Odeen A."/>
            <person name="Cui J."/>
            <person name="Zhou Q."/>
            <person name="Xu L."/>
            <person name="Pan H."/>
            <person name="Wang Z."/>
            <person name="Jin L."/>
            <person name="Zhang P."/>
            <person name="Hu H."/>
            <person name="Yang W."/>
            <person name="Hu J."/>
            <person name="Xiao J."/>
            <person name="Yang Z."/>
            <person name="Liu Y."/>
            <person name="Xie Q."/>
            <person name="Yu H."/>
            <person name="Lian J."/>
            <person name="Wen P."/>
            <person name="Zhang F."/>
            <person name="Li H."/>
            <person name="Zeng Y."/>
            <person name="Xiong Z."/>
            <person name="Liu S."/>
            <person name="Zhou L."/>
            <person name="Huang Z."/>
            <person name="An N."/>
            <person name="Wang J."/>
            <person name="Zheng Q."/>
            <person name="Xiong Y."/>
            <person name="Wang G."/>
            <person name="Wang B."/>
            <person name="Wang J."/>
            <person name="Fan Y."/>
            <person name="da Fonseca R.R."/>
            <person name="Alfaro-Nunez A."/>
            <person name="Schubert M."/>
            <person name="Orlando L."/>
            <person name="Mourier T."/>
            <person name="Howard J.T."/>
            <person name="Ganapathy G."/>
            <person name="Pfenning A."/>
            <person name="Whitney O."/>
            <person name="Rivas M.V."/>
            <person name="Hara E."/>
            <person name="Smith J."/>
            <person name="Farre M."/>
            <person name="Narayan J."/>
            <person name="Slavov G."/>
            <person name="Romanov M.N."/>
            <person name="Borges R."/>
            <person name="Machado J.P."/>
            <person name="Khan I."/>
            <person name="Springer M.S."/>
            <person name="Gatesy J."/>
            <person name="Hoffmann F.G."/>
            <person name="Opazo J.C."/>
            <person name="Hastad O."/>
            <person name="Sawyer R.H."/>
            <person name="Kim H."/>
            <person name="Kim K.W."/>
            <person name="Kim H.J."/>
            <person name="Cho S."/>
            <person name="Li N."/>
            <person name="Huang Y."/>
            <person name="Bruford M.W."/>
            <person name="Zhan X."/>
            <person name="Dixon A."/>
            <person name="Bertelsen M.F."/>
            <person name="Derryberry E."/>
            <person name="Warren W."/>
            <person name="Wilson R.K."/>
            <person name="Li S."/>
            <person name="Ray D.A."/>
            <person name="Green R.E."/>
            <person name="O'Brien S.J."/>
            <person name="Griffin D."/>
            <person name="Johnson W.E."/>
            <person name="Haussler D."/>
            <person name="Ryder O.A."/>
            <person name="Willerslev E."/>
            <person name="Graves G.R."/>
            <person name="Alstrom P."/>
            <person name="Fjeldsa J."/>
            <person name="Mindell D.P."/>
            <person name="Edwards S.V."/>
            <person name="Braun E.L."/>
            <person name="Rahbek C."/>
            <person name="Burt D.W."/>
            <person name="Houde P."/>
            <person name="Zhang Y."/>
            <person name="Yang H."/>
            <person name="Wang J."/>
            <person name="Jarvis E.D."/>
            <person name="Gilbert M.T."/>
            <person name="Wang J."/>
        </authorList>
    </citation>
    <scope>NUCLEOTIDE SEQUENCE [LARGE SCALE GENOMIC DNA]</scope>
    <source>
        <strain evidence="1">BGI_N339</strain>
    </source>
</reference>
<dbReference type="Proteomes" id="UP000053149">
    <property type="component" value="Unassembled WGS sequence"/>
</dbReference>
<name>A0AAW3DJ16_9AVES</name>
<evidence type="ECO:0008006" key="3">
    <source>
        <dbReference type="Google" id="ProtNLM"/>
    </source>
</evidence>
<keyword evidence="2" id="KW-1185">Reference proteome</keyword>
<dbReference type="AlphaFoldDB" id="A0AAW3DJ16"/>
<feature type="non-terminal residue" evidence="1">
    <location>
        <position position="1"/>
    </location>
</feature>
<dbReference type="GO" id="GO:0061343">
    <property type="term" value="P:cell adhesion involved in heart morphogenesis"/>
    <property type="evidence" value="ECO:0007669"/>
    <property type="project" value="TreeGrafter"/>
</dbReference>
<dbReference type="EMBL" id="JMFR01052200">
    <property type="protein sequence ID" value="KFU99223.1"/>
    <property type="molecule type" value="Genomic_DNA"/>
</dbReference>
<comment type="caution">
    <text evidence="1">The sequence shown here is derived from an EMBL/GenBank/DDBJ whole genome shotgun (WGS) entry which is preliminary data.</text>
</comment>
<gene>
    <name evidence="1" type="ORF">N339_05798</name>
</gene>
<evidence type="ECO:0000313" key="2">
    <source>
        <dbReference type="Proteomes" id="UP000053149"/>
    </source>
</evidence>
<dbReference type="PANTHER" id="PTHR33395">
    <property type="entry name" value="TRANSCRIPTASE, PUTATIVE-RELATED-RELATED"/>
    <property type="match status" value="1"/>
</dbReference>
<dbReference type="GO" id="GO:0031012">
    <property type="term" value="C:extracellular matrix"/>
    <property type="evidence" value="ECO:0007669"/>
    <property type="project" value="TreeGrafter"/>
</dbReference>